<comment type="caution">
    <text evidence="1">The sequence shown here is derived from an EMBL/GenBank/DDBJ whole genome shotgun (WGS) entry which is preliminary data.</text>
</comment>
<dbReference type="EMBL" id="JBBKAR010000053">
    <property type="protein sequence ID" value="MEJ8306432.1"/>
    <property type="molecule type" value="Genomic_DNA"/>
</dbReference>
<sequence length="40" mass="4875">MESNDEKRMIAEKIVGERILREKEKEYGERMVMREKETDS</sequence>
<evidence type="ECO:0000313" key="2">
    <source>
        <dbReference type="Proteomes" id="UP001380953"/>
    </source>
</evidence>
<keyword evidence="2" id="KW-1185">Reference proteome</keyword>
<evidence type="ECO:0000313" key="1">
    <source>
        <dbReference type="EMBL" id="MEJ8306432.1"/>
    </source>
</evidence>
<gene>
    <name evidence="1" type="ORF">WKI47_21205</name>
</gene>
<name>A0ACC6PHU2_9BACL</name>
<reference evidence="1" key="1">
    <citation type="submission" date="2024-03" db="EMBL/GenBank/DDBJ databases">
        <title>Whole genome sequecning of epiphytes from Marcgravia umbellata leaves.</title>
        <authorList>
            <person name="Kumar G."/>
            <person name="Savka M.A."/>
        </authorList>
    </citation>
    <scope>NUCLEOTIDE SEQUENCE</scope>
    <source>
        <strain evidence="1">RIT_BL5</strain>
    </source>
</reference>
<dbReference type="Proteomes" id="UP001380953">
    <property type="component" value="Unassembled WGS sequence"/>
</dbReference>
<organism evidence="1 2">
    <name type="scientific">Saccharibacillus sacchari</name>
    <dbReference type="NCBI Taxonomy" id="456493"/>
    <lineage>
        <taxon>Bacteria</taxon>
        <taxon>Bacillati</taxon>
        <taxon>Bacillota</taxon>
        <taxon>Bacilli</taxon>
        <taxon>Bacillales</taxon>
        <taxon>Paenibacillaceae</taxon>
        <taxon>Saccharibacillus</taxon>
    </lineage>
</organism>
<proteinExistence type="predicted"/>
<accession>A0ACC6PHU2</accession>
<protein>
    <submittedName>
        <fullName evidence="1">Uncharacterized protein</fullName>
    </submittedName>
</protein>